<organism evidence="2 3">
    <name type="scientific">Novosphingobium fuchskuhlense</name>
    <dbReference type="NCBI Taxonomy" id="1117702"/>
    <lineage>
        <taxon>Bacteria</taxon>
        <taxon>Pseudomonadati</taxon>
        <taxon>Pseudomonadota</taxon>
        <taxon>Alphaproteobacteria</taxon>
        <taxon>Sphingomonadales</taxon>
        <taxon>Sphingomonadaceae</taxon>
        <taxon>Novosphingobium</taxon>
    </lineage>
</organism>
<dbReference type="SUPFAM" id="SSF52540">
    <property type="entry name" value="P-loop containing nucleoside triphosphate hydrolases"/>
    <property type="match status" value="1"/>
</dbReference>
<dbReference type="InterPro" id="IPR048089">
    <property type="entry name" value="McdA"/>
</dbReference>
<dbReference type="InterPro" id="IPR050678">
    <property type="entry name" value="DNA_Partitioning_ATPase"/>
</dbReference>
<keyword evidence="3" id="KW-1185">Reference proteome</keyword>
<feature type="domain" description="CobQ/CobB/MinD/ParA nucleotide binding" evidence="1">
    <location>
        <begin position="4"/>
        <end position="178"/>
    </location>
</feature>
<dbReference type="Proteomes" id="UP000058012">
    <property type="component" value="Unassembled WGS sequence"/>
</dbReference>
<dbReference type="InterPro" id="IPR002586">
    <property type="entry name" value="CobQ/CobB/MinD/ParA_Nub-bd_dom"/>
</dbReference>
<dbReference type="PANTHER" id="PTHR13696">
    <property type="entry name" value="P-LOOP CONTAINING NUCLEOSIDE TRIPHOSPHATE HYDROLASE"/>
    <property type="match status" value="1"/>
</dbReference>
<accession>A0A124JWN3</accession>
<dbReference type="STRING" id="1117702.AQZ52_00655"/>
<name>A0A124JWN3_9SPHN</name>
<dbReference type="PANTHER" id="PTHR13696:SF96">
    <property type="entry name" value="COBQ_COBB_MIND_PARA NUCLEOTIDE BINDING DOMAIN-CONTAINING PROTEIN"/>
    <property type="match status" value="1"/>
</dbReference>
<protein>
    <submittedName>
        <fullName evidence="2">Chromosome partitioning protein ParA</fullName>
    </submittedName>
</protein>
<reference evidence="2 3" key="1">
    <citation type="submission" date="2015-10" db="EMBL/GenBank/DDBJ databases">
        <title>Draft genome sequence of Novosphingobium fuchskuhlense DSM 25065 isolated from a surface water sample of the southwest basin of Lake Grosse Fuchskuhle.</title>
        <authorList>
            <person name="Ruckert C."/>
            <person name="Winkler A."/>
            <person name="Glaeser J."/>
            <person name="Grossart H.-P."/>
            <person name="Kalinowski J."/>
            <person name="Glaeser S."/>
        </authorList>
    </citation>
    <scope>NUCLEOTIDE SEQUENCE [LARGE SCALE GENOMIC DNA]</scope>
    <source>
        <strain evidence="2 3">FNE08-7</strain>
    </source>
</reference>
<sequence>MTTIAIVSQKGGAGKTTLAINLAAAAERTGEVALIIDADPQATASQWAAWREEAPPEVIDSAPPRIAAKVEQAKAAGATFIVIDTPPHADSTASKAMEAADLVLIPCRPSAFDLAAIRTTARLVQLLAKPAWVVFTAGPAQAERIHAEAAELVASFGVPICPYRIADRAAFRHASAAGRTAFEIEPDGKAAREIERVHMWACEHVNMATNKQVRGGSR</sequence>
<gene>
    <name evidence="2" type="ORF">AQZ52_00655</name>
</gene>
<dbReference type="CDD" id="cd02042">
    <property type="entry name" value="ParAB_family"/>
    <property type="match status" value="1"/>
</dbReference>
<dbReference type="RefSeq" id="WP_067906036.1">
    <property type="nucleotide sequence ID" value="NZ_KQ954244.1"/>
</dbReference>
<evidence type="ECO:0000313" key="3">
    <source>
        <dbReference type="Proteomes" id="UP000058012"/>
    </source>
</evidence>
<dbReference type="PIRSF" id="PIRSF009320">
    <property type="entry name" value="Nuc_binding_HP_1000"/>
    <property type="match status" value="1"/>
</dbReference>
<evidence type="ECO:0000313" key="2">
    <source>
        <dbReference type="EMBL" id="KUR73520.1"/>
    </source>
</evidence>
<dbReference type="Pfam" id="PF01656">
    <property type="entry name" value="CbiA"/>
    <property type="match status" value="1"/>
</dbReference>
<dbReference type="EMBL" id="LLZS01000001">
    <property type="protein sequence ID" value="KUR73520.1"/>
    <property type="molecule type" value="Genomic_DNA"/>
</dbReference>
<dbReference type="Gene3D" id="3.40.50.300">
    <property type="entry name" value="P-loop containing nucleotide triphosphate hydrolases"/>
    <property type="match status" value="1"/>
</dbReference>
<evidence type="ECO:0000259" key="1">
    <source>
        <dbReference type="Pfam" id="PF01656"/>
    </source>
</evidence>
<dbReference type="InterPro" id="IPR027417">
    <property type="entry name" value="P-loop_NTPase"/>
</dbReference>
<proteinExistence type="predicted"/>
<dbReference type="NCBIfam" id="NF041546">
    <property type="entry name" value="ParA_partition"/>
    <property type="match status" value="1"/>
</dbReference>
<dbReference type="AlphaFoldDB" id="A0A124JWN3"/>
<dbReference type="OrthoDB" id="9804460at2"/>
<comment type="caution">
    <text evidence="2">The sequence shown here is derived from an EMBL/GenBank/DDBJ whole genome shotgun (WGS) entry which is preliminary data.</text>
</comment>